<feature type="transmembrane region" description="Helical" evidence="9">
    <location>
        <begin position="61"/>
        <end position="81"/>
    </location>
</feature>
<dbReference type="SMART" id="SM00387">
    <property type="entry name" value="HATPase_c"/>
    <property type="match status" value="1"/>
</dbReference>
<evidence type="ECO:0000313" key="11">
    <source>
        <dbReference type="EMBL" id="QHT60085.1"/>
    </source>
</evidence>
<dbReference type="GO" id="GO:0005524">
    <property type="term" value="F:ATP binding"/>
    <property type="evidence" value="ECO:0007669"/>
    <property type="project" value="UniProtKB-KW"/>
</dbReference>
<dbReference type="EMBL" id="CP048209">
    <property type="protein sequence ID" value="QHT60085.1"/>
    <property type="molecule type" value="Genomic_DNA"/>
</dbReference>
<dbReference type="InterPro" id="IPR036097">
    <property type="entry name" value="HisK_dim/P_sf"/>
</dbReference>
<keyword evidence="6 11" id="KW-0418">Kinase</keyword>
<evidence type="ECO:0000256" key="6">
    <source>
        <dbReference type="ARBA" id="ARBA00022777"/>
    </source>
</evidence>
<evidence type="ECO:0000256" key="4">
    <source>
        <dbReference type="ARBA" id="ARBA00022679"/>
    </source>
</evidence>
<dbReference type="CDD" id="cd00082">
    <property type="entry name" value="HisKA"/>
    <property type="match status" value="1"/>
</dbReference>
<keyword evidence="9" id="KW-0472">Membrane</keyword>
<keyword evidence="12" id="KW-1185">Reference proteome</keyword>
<keyword evidence="3" id="KW-0597">Phosphoprotein</keyword>
<dbReference type="InterPro" id="IPR004358">
    <property type="entry name" value="Sig_transdc_His_kin-like_C"/>
</dbReference>
<dbReference type="GO" id="GO:0000155">
    <property type="term" value="F:phosphorelay sensor kinase activity"/>
    <property type="evidence" value="ECO:0007669"/>
    <property type="project" value="InterPro"/>
</dbReference>
<dbReference type="RefSeq" id="WP_162356149.1">
    <property type="nucleotide sequence ID" value="NZ_CP048209.1"/>
</dbReference>
<feature type="domain" description="Histidine kinase" evidence="10">
    <location>
        <begin position="209"/>
        <end position="417"/>
    </location>
</feature>
<evidence type="ECO:0000256" key="3">
    <source>
        <dbReference type="ARBA" id="ARBA00022553"/>
    </source>
</evidence>
<name>A0A6C0G508_9BACL</name>
<evidence type="ECO:0000256" key="1">
    <source>
        <dbReference type="ARBA" id="ARBA00000085"/>
    </source>
</evidence>
<accession>A0A6C0G508</accession>
<sequence length="424" mass="46729">MTTIFIQEFHELLYILGACLMFLLITPKSLVLELHRKLTYAGILVVFSVCYLSIEPIDANVYALHLMPIAILLASMFEGVLPGAATWLAFVCCGFFIVGTNWAANIASNTTLLAAGLAFHYRSFYRSSLGLLILNALALLVMHAAVFFVVFDLAGEGMELSTAAMIVSGALPSTALVIYAYYRVKNNEKLHEELYNAEKYQIMGQLAAAISHEVRNPLTMTSGFLQMMGKESLHPETLERYRKHAIEGVDQATSIISDYLNYAKPAVEEARTIDVDEEIASLTPWIAPLAAMSDVEIQLHHQADSSLYMTGEPKKFQQCLLNLMKNAIEAMPDGGKLTITTRTENEHAVITIADTGVGMSKMQLKRIGMPFFTTKEKGTGLGLMVVVSLVHVMGGRIVFSSKRGRGTVCELRFRLNEPADGRTD</sequence>
<protein>
    <recommendedName>
        <fullName evidence="2">histidine kinase</fullName>
        <ecNumber evidence="2">2.7.13.3</ecNumber>
    </recommendedName>
</protein>
<dbReference type="Pfam" id="PF02518">
    <property type="entry name" value="HATPase_c"/>
    <property type="match status" value="1"/>
</dbReference>
<keyword evidence="5" id="KW-0547">Nucleotide-binding</keyword>
<dbReference type="SUPFAM" id="SSF55874">
    <property type="entry name" value="ATPase domain of HSP90 chaperone/DNA topoisomerase II/histidine kinase"/>
    <property type="match status" value="1"/>
</dbReference>
<dbReference type="Gene3D" id="3.30.565.10">
    <property type="entry name" value="Histidine kinase-like ATPase, C-terminal domain"/>
    <property type="match status" value="1"/>
</dbReference>
<keyword evidence="9" id="KW-0812">Transmembrane</keyword>
<dbReference type="PROSITE" id="PS50109">
    <property type="entry name" value="HIS_KIN"/>
    <property type="match status" value="1"/>
</dbReference>
<feature type="transmembrane region" description="Helical" evidence="9">
    <location>
        <begin position="87"/>
        <end position="108"/>
    </location>
</feature>
<keyword evidence="7" id="KW-0067">ATP-binding</keyword>
<dbReference type="SUPFAM" id="SSF47384">
    <property type="entry name" value="Homodimeric domain of signal transducing histidine kinase"/>
    <property type="match status" value="1"/>
</dbReference>
<reference evidence="11 12" key="1">
    <citation type="submission" date="2020-01" db="EMBL/GenBank/DDBJ databases">
        <title>Paenibacillus sp. nov., isolated from tomato rhizosphere.</title>
        <authorList>
            <person name="Weon H.-Y."/>
            <person name="Lee S.A."/>
        </authorList>
    </citation>
    <scope>NUCLEOTIDE SEQUENCE [LARGE SCALE GENOMIC DNA]</scope>
    <source>
        <strain evidence="11 12">12200R-189</strain>
    </source>
</reference>
<keyword evidence="9" id="KW-1133">Transmembrane helix</keyword>
<feature type="transmembrane region" description="Helical" evidence="9">
    <location>
        <begin position="129"/>
        <end position="151"/>
    </location>
</feature>
<evidence type="ECO:0000256" key="2">
    <source>
        <dbReference type="ARBA" id="ARBA00012438"/>
    </source>
</evidence>
<dbReference type="Proteomes" id="UP000476064">
    <property type="component" value="Chromosome"/>
</dbReference>
<proteinExistence type="predicted"/>
<evidence type="ECO:0000256" key="8">
    <source>
        <dbReference type="ARBA" id="ARBA00023012"/>
    </source>
</evidence>
<feature type="transmembrane region" description="Helical" evidence="9">
    <location>
        <begin position="379"/>
        <end position="399"/>
    </location>
</feature>
<keyword evidence="8" id="KW-0902">Two-component regulatory system</keyword>
<organism evidence="11 12">
    <name type="scientific">Paenibacillus lycopersici</name>
    <dbReference type="NCBI Taxonomy" id="2704462"/>
    <lineage>
        <taxon>Bacteria</taxon>
        <taxon>Bacillati</taxon>
        <taxon>Bacillota</taxon>
        <taxon>Bacilli</taxon>
        <taxon>Bacillales</taxon>
        <taxon>Paenibacillaceae</taxon>
        <taxon>Paenibacillus</taxon>
    </lineage>
</organism>
<feature type="transmembrane region" description="Helical" evidence="9">
    <location>
        <begin position="38"/>
        <end position="54"/>
    </location>
</feature>
<dbReference type="PANTHER" id="PTHR43065:SF46">
    <property type="entry name" value="C4-DICARBOXYLATE TRANSPORT SENSOR PROTEIN DCTB"/>
    <property type="match status" value="1"/>
</dbReference>
<dbReference type="PRINTS" id="PR00344">
    <property type="entry name" value="BCTRLSENSOR"/>
</dbReference>
<dbReference type="Pfam" id="PF00512">
    <property type="entry name" value="HisKA"/>
    <property type="match status" value="1"/>
</dbReference>
<evidence type="ECO:0000259" key="10">
    <source>
        <dbReference type="PROSITE" id="PS50109"/>
    </source>
</evidence>
<dbReference type="InterPro" id="IPR003661">
    <property type="entry name" value="HisK_dim/P_dom"/>
</dbReference>
<evidence type="ECO:0000313" key="12">
    <source>
        <dbReference type="Proteomes" id="UP000476064"/>
    </source>
</evidence>
<feature type="transmembrane region" description="Helical" evidence="9">
    <location>
        <begin position="163"/>
        <end position="182"/>
    </location>
</feature>
<dbReference type="InterPro" id="IPR003594">
    <property type="entry name" value="HATPase_dom"/>
</dbReference>
<gene>
    <name evidence="11" type="ORF">GXP70_09115</name>
</gene>
<dbReference type="EC" id="2.7.13.3" evidence="2"/>
<evidence type="ECO:0000256" key="7">
    <source>
        <dbReference type="ARBA" id="ARBA00022840"/>
    </source>
</evidence>
<comment type="catalytic activity">
    <reaction evidence="1">
        <text>ATP + protein L-histidine = ADP + protein N-phospho-L-histidine.</text>
        <dbReference type="EC" id="2.7.13.3"/>
    </reaction>
</comment>
<dbReference type="KEGG" id="plyc:GXP70_09115"/>
<keyword evidence="4" id="KW-0808">Transferase</keyword>
<dbReference type="Gene3D" id="1.10.287.130">
    <property type="match status" value="1"/>
</dbReference>
<evidence type="ECO:0000256" key="9">
    <source>
        <dbReference type="SAM" id="Phobius"/>
    </source>
</evidence>
<dbReference type="AlphaFoldDB" id="A0A6C0G508"/>
<dbReference type="InterPro" id="IPR005467">
    <property type="entry name" value="His_kinase_dom"/>
</dbReference>
<dbReference type="InterPro" id="IPR036890">
    <property type="entry name" value="HATPase_C_sf"/>
</dbReference>
<dbReference type="SMART" id="SM00388">
    <property type="entry name" value="HisKA"/>
    <property type="match status" value="1"/>
</dbReference>
<dbReference type="PANTHER" id="PTHR43065">
    <property type="entry name" value="SENSOR HISTIDINE KINASE"/>
    <property type="match status" value="1"/>
</dbReference>
<evidence type="ECO:0000256" key="5">
    <source>
        <dbReference type="ARBA" id="ARBA00022741"/>
    </source>
</evidence>
<feature type="transmembrane region" description="Helical" evidence="9">
    <location>
        <begin position="12"/>
        <end position="32"/>
    </location>
</feature>